<feature type="transmembrane region" description="Helical" evidence="1">
    <location>
        <begin position="185"/>
        <end position="208"/>
    </location>
</feature>
<dbReference type="AlphaFoldDB" id="A0A284S3Z0"/>
<organism evidence="2 3">
    <name type="scientific">Armillaria ostoyae</name>
    <name type="common">Armillaria root rot fungus</name>
    <dbReference type="NCBI Taxonomy" id="47428"/>
    <lineage>
        <taxon>Eukaryota</taxon>
        <taxon>Fungi</taxon>
        <taxon>Dikarya</taxon>
        <taxon>Basidiomycota</taxon>
        <taxon>Agaricomycotina</taxon>
        <taxon>Agaricomycetes</taxon>
        <taxon>Agaricomycetidae</taxon>
        <taxon>Agaricales</taxon>
        <taxon>Marasmiineae</taxon>
        <taxon>Physalacriaceae</taxon>
        <taxon>Armillaria</taxon>
    </lineage>
</organism>
<proteinExistence type="predicted"/>
<keyword evidence="3" id="KW-1185">Reference proteome</keyword>
<evidence type="ECO:0000313" key="3">
    <source>
        <dbReference type="Proteomes" id="UP000219338"/>
    </source>
</evidence>
<gene>
    <name evidence="2" type="ORF">ARMOST_19227</name>
</gene>
<feature type="transmembrane region" description="Helical" evidence="1">
    <location>
        <begin position="144"/>
        <end position="169"/>
    </location>
</feature>
<evidence type="ECO:0000313" key="2">
    <source>
        <dbReference type="EMBL" id="SJL15723.1"/>
    </source>
</evidence>
<dbReference type="Proteomes" id="UP000219338">
    <property type="component" value="Unassembled WGS sequence"/>
</dbReference>
<keyword evidence="1" id="KW-1133">Transmembrane helix</keyword>
<evidence type="ECO:0000256" key="1">
    <source>
        <dbReference type="SAM" id="Phobius"/>
    </source>
</evidence>
<feature type="transmembrane region" description="Helical" evidence="1">
    <location>
        <begin position="115"/>
        <end position="137"/>
    </location>
</feature>
<feature type="transmembrane region" description="Helical" evidence="1">
    <location>
        <begin position="228"/>
        <end position="251"/>
    </location>
</feature>
<feature type="transmembrane region" description="Helical" evidence="1">
    <location>
        <begin position="63"/>
        <end position="81"/>
    </location>
</feature>
<dbReference type="OMA" id="IAYWAIS"/>
<sequence length="355" mass="39123">MTGPRLEPSYAPAGESTADLWVERSNLNGMALSLVAYGILFTMAIQCYSGLLSMRARRGTTQWWLWIYVTTVLTLATVGVGGNQKFIQMTFIDYRNYPGGPNAFTVDFYATPVNLMGFICYTSLGWFADGLVLYRFFVIYNRSMWVAVVPAVIFLAGIGTSVGLCVSLAKAEDSFWAHTTIRFGIAYWAISVSLNVIFTCLIIIRLLIIRRQVKAIIGSSHGTHYTSIVAILVESASLYSAWALVFLITYARDSWVQNILLPPLGQIQGIAPLLIIMRVVSGRAWSKSTDLNTSSMQFRPASYQRSGPSNVVPLNHLSSCSRWTAESSAVPTISNESDIYKPVSASNQDVEAGTR</sequence>
<accession>A0A284S3Z0</accession>
<keyword evidence="1" id="KW-0812">Transmembrane</keyword>
<reference evidence="3" key="1">
    <citation type="journal article" date="2017" name="Nat. Ecol. Evol.">
        <title>Genome expansion and lineage-specific genetic innovations in the forest pathogenic fungi Armillaria.</title>
        <authorList>
            <person name="Sipos G."/>
            <person name="Prasanna A.N."/>
            <person name="Walter M.C."/>
            <person name="O'Connor E."/>
            <person name="Balint B."/>
            <person name="Krizsan K."/>
            <person name="Kiss B."/>
            <person name="Hess J."/>
            <person name="Varga T."/>
            <person name="Slot J."/>
            <person name="Riley R."/>
            <person name="Boka B."/>
            <person name="Rigling D."/>
            <person name="Barry K."/>
            <person name="Lee J."/>
            <person name="Mihaltcheva S."/>
            <person name="LaButti K."/>
            <person name="Lipzen A."/>
            <person name="Waldron R."/>
            <person name="Moloney N.M."/>
            <person name="Sperisen C."/>
            <person name="Kredics L."/>
            <person name="Vagvoelgyi C."/>
            <person name="Patrignani A."/>
            <person name="Fitzpatrick D."/>
            <person name="Nagy I."/>
            <person name="Doyle S."/>
            <person name="Anderson J.B."/>
            <person name="Grigoriev I.V."/>
            <person name="Gueldener U."/>
            <person name="Muensterkoetter M."/>
            <person name="Nagy L.G."/>
        </authorList>
    </citation>
    <scope>NUCLEOTIDE SEQUENCE [LARGE SCALE GENOMIC DNA]</scope>
    <source>
        <strain evidence="3">C18/9</strain>
    </source>
</reference>
<feature type="transmembrane region" description="Helical" evidence="1">
    <location>
        <begin position="263"/>
        <end position="280"/>
    </location>
</feature>
<dbReference type="EMBL" id="FUEG01000030">
    <property type="protein sequence ID" value="SJL15723.1"/>
    <property type="molecule type" value="Genomic_DNA"/>
</dbReference>
<feature type="transmembrane region" description="Helical" evidence="1">
    <location>
        <begin position="30"/>
        <end position="51"/>
    </location>
</feature>
<dbReference type="OrthoDB" id="2905268at2759"/>
<keyword evidence="1" id="KW-0472">Membrane</keyword>
<protein>
    <submittedName>
        <fullName evidence="2">Uncharacterized protein</fullName>
    </submittedName>
</protein>
<name>A0A284S3Z0_ARMOS</name>